<evidence type="ECO:0000313" key="9">
    <source>
        <dbReference type="Proteomes" id="UP000624279"/>
    </source>
</evidence>
<dbReference type="InterPro" id="IPR007016">
    <property type="entry name" value="O-antigen_ligase-rel_domated"/>
</dbReference>
<proteinExistence type="predicted"/>
<dbReference type="InterPro" id="IPR021797">
    <property type="entry name" value="Wzy_C_2"/>
</dbReference>
<feature type="transmembrane region" description="Helical" evidence="5">
    <location>
        <begin position="98"/>
        <end position="119"/>
    </location>
</feature>
<evidence type="ECO:0000256" key="4">
    <source>
        <dbReference type="ARBA" id="ARBA00023136"/>
    </source>
</evidence>
<keyword evidence="9" id="KW-1185">Reference proteome</keyword>
<evidence type="ECO:0000256" key="2">
    <source>
        <dbReference type="ARBA" id="ARBA00022692"/>
    </source>
</evidence>
<dbReference type="PANTHER" id="PTHR37422:SF13">
    <property type="entry name" value="LIPOPOLYSACCHARIDE BIOSYNTHESIS PROTEIN PA4999-RELATED"/>
    <property type="match status" value="1"/>
</dbReference>
<keyword evidence="4 5" id="KW-0472">Membrane</keyword>
<feature type="transmembrane region" description="Helical" evidence="5">
    <location>
        <begin position="12"/>
        <end position="33"/>
    </location>
</feature>
<dbReference type="Pfam" id="PF11846">
    <property type="entry name" value="Wzy_C_2"/>
    <property type="match status" value="1"/>
</dbReference>
<dbReference type="InterPro" id="IPR051533">
    <property type="entry name" value="WaaL-like"/>
</dbReference>
<gene>
    <name evidence="8" type="ORF">H8K55_10130</name>
</gene>
<evidence type="ECO:0000259" key="6">
    <source>
        <dbReference type="Pfam" id="PF04932"/>
    </source>
</evidence>
<evidence type="ECO:0000259" key="7">
    <source>
        <dbReference type="Pfam" id="PF11846"/>
    </source>
</evidence>
<accession>A0ABR6YBD8</accession>
<keyword evidence="2 5" id="KW-0812">Transmembrane</keyword>
<feature type="transmembrane region" description="Helical" evidence="5">
    <location>
        <begin position="380"/>
        <end position="395"/>
    </location>
</feature>
<protein>
    <submittedName>
        <fullName evidence="8">O-antigen ligase C-terminal domain-containing protein</fullName>
    </submittedName>
</protein>
<comment type="caution">
    <text evidence="8">The sequence shown here is derived from an EMBL/GenBank/DDBJ whole genome shotgun (WGS) entry which is preliminary data.</text>
</comment>
<name>A0ABR6YBD8_9BURK</name>
<dbReference type="Pfam" id="PF04932">
    <property type="entry name" value="Wzy_C"/>
    <property type="match status" value="1"/>
</dbReference>
<dbReference type="GO" id="GO:0016874">
    <property type="term" value="F:ligase activity"/>
    <property type="evidence" value="ECO:0007669"/>
    <property type="project" value="UniProtKB-KW"/>
</dbReference>
<evidence type="ECO:0000256" key="1">
    <source>
        <dbReference type="ARBA" id="ARBA00004141"/>
    </source>
</evidence>
<dbReference type="Proteomes" id="UP000624279">
    <property type="component" value="Unassembled WGS sequence"/>
</dbReference>
<sequence length="592" mass="66485">MLSSLHQQHLSLKLTGMLAACMFSLPFVLPWHSMPIPSFYSEVLAMFFGLLAALTLLVWTIRQKQANSAPVIILLPFCFLLVIAAQWIGGYFSYGSKALIIAAYLVWMGIVIWTGHTLAKYDDDAKINFDSIHLIAGFLALAGVINALFGIVQYVGIPPVLQTMINPRLAPGAGVFGNIAQQNHFASYLTLSLCSILYLYQQARLGLRWALLIASILILAMILSASRSVYLYGVWLAFVFVVGSKLGRFKFHFSWRISLLVTVSILVTLALLIKLDVPQLHRYWQFSETIGARVYLWQHAWQMFVNYPVLGVGFDAFAYQLIQQLAQAGVVNQWGIDQYAHNLILQVLAVSGIVGFVSLMLPLISLAWTQRKFQHTSRRRYIFACMGILAIHSMLEQPLYYAYFLGIAAFFLGYVDVRSVRLPVAKIFQIGCVLVLLCLIAFMSKTSLDFYCIEQGLFAIEETHGMENSTSREALIQSLNQRSLFQAELEAYSPSSFVSVQASVKQKLDLNTRLLRTAPVEEVVYRQASLLAENGQIAEAKQQLRAAMLAYPAAIDTYLPRFIWLGQNDANTYQELAQFAEQEAASYKRKQP</sequence>
<reference evidence="8 9" key="1">
    <citation type="submission" date="2020-08" db="EMBL/GenBank/DDBJ databases">
        <title>Novel species isolated from subtropical streams in China.</title>
        <authorList>
            <person name="Lu H."/>
        </authorList>
    </citation>
    <scope>NUCLEOTIDE SEQUENCE [LARGE SCALE GENOMIC DNA]</scope>
    <source>
        <strain evidence="8 9">LX15W</strain>
    </source>
</reference>
<feature type="transmembrane region" description="Helical" evidence="5">
    <location>
        <begin position="185"/>
        <end position="200"/>
    </location>
</feature>
<feature type="transmembrane region" description="Helical" evidence="5">
    <location>
        <begin position="253"/>
        <end position="273"/>
    </location>
</feature>
<feature type="transmembrane region" description="Helical" evidence="5">
    <location>
        <begin position="424"/>
        <end position="443"/>
    </location>
</feature>
<feature type="transmembrane region" description="Helical" evidence="5">
    <location>
        <begin position="131"/>
        <end position="157"/>
    </location>
</feature>
<feature type="transmembrane region" description="Helical" evidence="5">
    <location>
        <begin position="343"/>
        <end position="368"/>
    </location>
</feature>
<feature type="transmembrane region" description="Helical" evidence="5">
    <location>
        <begin position="401"/>
        <end position="417"/>
    </location>
</feature>
<evidence type="ECO:0000256" key="3">
    <source>
        <dbReference type="ARBA" id="ARBA00022989"/>
    </source>
</evidence>
<evidence type="ECO:0000256" key="5">
    <source>
        <dbReference type="SAM" id="Phobius"/>
    </source>
</evidence>
<comment type="subcellular location">
    <subcellularLocation>
        <location evidence="1">Membrane</location>
        <topology evidence="1">Multi-pass membrane protein</topology>
    </subcellularLocation>
</comment>
<dbReference type="EMBL" id="JACOGA010000008">
    <property type="protein sequence ID" value="MBC3873949.1"/>
    <property type="molecule type" value="Genomic_DNA"/>
</dbReference>
<keyword evidence="3 5" id="KW-1133">Transmembrane helix</keyword>
<feature type="transmembrane region" description="Helical" evidence="5">
    <location>
        <begin position="71"/>
        <end position="92"/>
    </location>
</feature>
<organism evidence="8 9">
    <name type="scientific">Undibacterium flavidum</name>
    <dbReference type="NCBI Taxonomy" id="2762297"/>
    <lineage>
        <taxon>Bacteria</taxon>
        <taxon>Pseudomonadati</taxon>
        <taxon>Pseudomonadota</taxon>
        <taxon>Betaproteobacteria</taxon>
        <taxon>Burkholderiales</taxon>
        <taxon>Oxalobacteraceae</taxon>
        <taxon>Undibacterium</taxon>
    </lineage>
</organism>
<keyword evidence="8" id="KW-0436">Ligase</keyword>
<dbReference type="PANTHER" id="PTHR37422">
    <property type="entry name" value="TEICHURONIC ACID BIOSYNTHESIS PROTEIN TUAE"/>
    <property type="match status" value="1"/>
</dbReference>
<feature type="transmembrane region" description="Helical" evidence="5">
    <location>
        <begin position="39"/>
        <end position="59"/>
    </location>
</feature>
<feature type="domain" description="O-antigen ligase-related" evidence="6">
    <location>
        <begin position="213"/>
        <end position="359"/>
    </location>
</feature>
<feature type="domain" description="Virulence factor membrane-bound polymerase C-terminal" evidence="7">
    <location>
        <begin position="381"/>
        <end position="554"/>
    </location>
</feature>
<evidence type="ECO:0000313" key="8">
    <source>
        <dbReference type="EMBL" id="MBC3873949.1"/>
    </source>
</evidence>
<dbReference type="RefSeq" id="WP_186941975.1">
    <property type="nucleotide sequence ID" value="NZ_JACOGA010000008.1"/>
</dbReference>
<feature type="transmembrane region" description="Helical" evidence="5">
    <location>
        <begin position="207"/>
        <end position="223"/>
    </location>
</feature>